<evidence type="ECO:0000313" key="2">
    <source>
        <dbReference type="Proteomes" id="UP000198784"/>
    </source>
</evidence>
<keyword evidence="2" id="KW-1185">Reference proteome</keyword>
<dbReference type="SUPFAM" id="SSF89155">
    <property type="entry name" value="TorD-like"/>
    <property type="match status" value="1"/>
</dbReference>
<evidence type="ECO:0000313" key="1">
    <source>
        <dbReference type="EMBL" id="SFQ21610.1"/>
    </source>
</evidence>
<protein>
    <submittedName>
        <fullName evidence="1">DMSO reductase family type II enzyme chaperone</fullName>
    </submittedName>
</protein>
<organism evidence="1 2">
    <name type="scientific">Pseudomonas borbori</name>
    <dbReference type="NCBI Taxonomy" id="289003"/>
    <lineage>
        <taxon>Bacteria</taxon>
        <taxon>Pseudomonadati</taxon>
        <taxon>Pseudomonadota</taxon>
        <taxon>Gammaproteobacteria</taxon>
        <taxon>Pseudomonadales</taxon>
        <taxon>Pseudomonadaceae</taxon>
        <taxon>Pseudomonas</taxon>
    </lineage>
</organism>
<proteinExistence type="predicted"/>
<sequence>MNKDLYGNLSDAKSRSETYGRLAQVFRYPEEGVVGVLTGAEYIDAFDPAVSKKACSLRGHTYMNDVHPTAVYEELLRFYQFFGLARAADALLPDHLAVELEFMQFLCGLEHQATARGESIQSLMRAQRDFLQRHLSVIARGMRANLHSDSSACQALVEFCNELIDGDLQRLQEVVGVEAA</sequence>
<dbReference type="Gene3D" id="1.10.3480.10">
    <property type="entry name" value="TorD-like"/>
    <property type="match status" value="1"/>
</dbReference>
<dbReference type="EMBL" id="FOWX01000042">
    <property type="protein sequence ID" value="SFQ21610.1"/>
    <property type="molecule type" value="Genomic_DNA"/>
</dbReference>
<accession>A0A1I5WPH5</accession>
<dbReference type="RefSeq" id="WP_090505442.1">
    <property type="nucleotide sequence ID" value="NZ_FOWX01000042.1"/>
</dbReference>
<reference evidence="2" key="1">
    <citation type="submission" date="2016-10" db="EMBL/GenBank/DDBJ databases">
        <authorList>
            <person name="Varghese N."/>
            <person name="Submissions S."/>
        </authorList>
    </citation>
    <scope>NUCLEOTIDE SEQUENCE [LARGE SCALE GENOMIC DNA]</scope>
    <source>
        <strain evidence="2">DSM 17834</strain>
    </source>
</reference>
<dbReference type="InterPro" id="IPR036411">
    <property type="entry name" value="TorD-like_sf"/>
</dbReference>
<dbReference type="AlphaFoldDB" id="A0A1I5WPH5"/>
<dbReference type="OrthoDB" id="6358994at2"/>
<dbReference type="InterPro" id="IPR020945">
    <property type="entry name" value="DMSO/NO3_reduct_chaperone"/>
</dbReference>
<dbReference type="Proteomes" id="UP000198784">
    <property type="component" value="Unassembled WGS sequence"/>
</dbReference>
<dbReference type="Pfam" id="PF02613">
    <property type="entry name" value="Nitrate_red_del"/>
    <property type="match status" value="1"/>
</dbReference>
<name>A0A1I5WPH5_9PSED</name>
<gene>
    <name evidence="1" type="ORF">SAMN05216190_14211</name>
</gene>
<dbReference type="STRING" id="289003.SAMN05216190_14211"/>